<dbReference type="GO" id="GO:0005829">
    <property type="term" value="C:cytosol"/>
    <property type="evidence" value="ECO:0007669"/>
    <property type="project" value="TreeGrafter"/>
</dbReference>
<comment type="caution">
    <text evidence="3">The sequence shown here is derived from an EMBL/GenBank/DDBJ whole genome shotgun (WGS) entry which is preliminary data.</text>
</comment>
<feature type="domain" description="STI1" evidence="2">
    <location>
        <begin position="94"/>
        <end position="141"/>
    </location>
</feature>
<dbReference type="SMART" id="SM00727">
    <property type="entry name" value="STI1"/>
    <property type="match status" value="2"/>
</dbReference>
<organism evidence="3 4">
    <name type="scientific">Cloeon dipterum</name>
    <dbReference type="NCBI Taxonomy" id="197152"/>
    <lineage>
        <taxon>Eukaryota</taxon>
        <taxon>Metazoa</taxon>
        <taxon>Ecdysozoa</taxon>
        <taxon>Arthropoda</taxon>
        <taxon>Hexapoda</taxon>
        <taxon>Insecta</taxon>
        <taxon>Pterygota</taxon>
        <taxon>Palaeoptera</taxon>
        <taxon>Ephemeroptera</taxon>
        <taxon>Pisciforma</taxon>
        <taxon>Baetidae</taxon>
        <taxon>Cloeon</taxon>
    </lineage>
</organism>
<feature type="compositionally biased region" description="Polar residues" evidence="1">
    <location>
        <begin position="22"/>
        <end position="41"/>
    </location>
</feature>
<evidence type="ECO:0000259" key="2">
    <source>
        <dbReference type="SMART" id="SM00727"/>
    </source>
</evidence>
<evidence type="ECO:0000256" key="1">
    <source>
        <dbReference type="SAM" id="MobiDB-lite"/>
    </source>
</evidence>
<name>A0A8S1CL22_9INSE</name>
<feature type="domain" description="STI1" evidence="2">
    <location>
        <begin position="145"/>
        <end position="177"/>
    </location>
</feature>
<dbReference type="Proteomes" id="UP000494165">
    <property type="component" value="Unassembled WGS sequence"/>
</dbReference>
<dbReference type="InterPro" id="IPR015496">
    <property type="entry name" value="Ubiquilin"/>
</dbReference>
<dbReference type="PANTHER" id="PTHR10677:SF3">
    <property type="entry name" value="FI07626P-RELATED"/>
    <property type="match status" value="1"/>
</dbReference>
<dbReference type="PANTHER" id="PTHR10677">
    <property type="entry name" value="UBIQUILIN"/>
    <property type="match status" value="1"/>
</dbReference>
<gene>
    <name evidence="3" type="ORF">CLODIP_2_CD02660</name>
</gene>
<sequence length="311" mass="32894">MYREIQEPMLNAANESFGRNPFSASSGATGNIANNPQQGQLNRDPLPNPWSPNSGENNPAAGGGARPGPPRSVPGMGMFNTPSMQSMMQQMMENPQLMQNMMNAPYTQSVMQSMMSNPDIANQLMANAGFLGDNPAMQEQMRNMMPNLLQQMQNPEMLSLMSNPQALNAIMQIQQGMENLRAAAPGFAANLGLPSMDNPLLAGMGGLGGVASPATANAPSNPASPAANAAPASTDTNTTTSSTTTPSATPGVPSFANNDLFSQFMAQMISTMSTSDPSSNAPPEERYRAQLEQLTSMGFVNREANLQGEQL</sequence>
<evidence type="ECO:0000313" key="3">
    <source>
        <dbReference type="EMBL" id="CAB3369620.1"/>
    </source>
</evidence>
<dbReference type="InterPro" id="IPR006636">
    <property type="entry name" value="STI1_HS-bd"/>
</dbReference>
<feature type="region of interest" description="Disordered" evidence="1">
    <location>
        <begin position="215"/>
        <end position="256"/>
    </location>
</feature>
<reference evidence="3 4" key="1">
    <citation type="submission" date="2020-04" db="EMBL/GenBank/DDBJ databases">
        <authorList>
            <person name="Alioto T."/>
            <person name="Alioto T."/>
            <person name="Gomez Garrido J."/>
        </authorList>
    </citation>
    <scope>NUCLEOTIDE SEQUENCE [LARGE SCALE GENOMIC DNA]</scope>
</reference>
<dbReference type="SUPFAM" id="SSF46934">
    <property type="entry name" value="UBA-like"/>
    <property type="match status" value="1"/>
</dbReference>
<protein>
    <recommendedName>
        <fullName evidence="2">STI1 domain-containing protein</fullName>
    </recommendedName>
</protein>
<dbReference type="AlphaFoldDB" id="A0A8S1CL22"/>
<feature type="compositionally biased region" description="Low complexity" evidence="1">
    <location>
        <begin position="215"/>
        <end position="250"/>
    </location>
</feature>
<keyword evidence="4" id="KW-1185">Reference proteome</keyword>
<dbReference type="Gene3D" id="1.10.8.10">
    <property type="entry name" value="DNA helicase RuvA subunit, C-terminal domain"/>
    <property type="match status" value="1"/>
</dbReference>
<proteinExistence type="predicted"/>
<evidence type="ECO:0000313" key="4">
    <source>
        <dbReference type="Proteomes" id="UP000494165"/>
    </source>
</evidence>
<dbReference type="OrthoDB" id="9450922at2759"/>
<dbReference type="GO" id="GO:0006511">
    <property type="term" value="P:ubiquitin-dependent protein catabolic process"/>
    <property type="evidence" value="ECO:0007669"/>
    <property type="project" value="TreeGrafter"/>
</dbReference>
<dbReference type="EMBL" id="CADEPI010000046">
    <property type="protein sequence ID" value="CAB3369620.1"/>
    <property type="molecule type" value="Genomic_DNA"/>
</dbReference>
<feature type="region of interest" description="Disordered" evidence="1">
    <location>
        <begin position="1"/>
        <end position="82"/>
    </location>
</feature>
<accession>A0A8S1CL22</accession>
<dbReference type="GO" id="GO:0031593">
    <property type="term" value="F:polyubiquitin modification-dependent protein binding"/>
    <property type="evidence" value="ECO:0007669"/>
    <property type="project" value="TreeGrafter"/>
</dbReference>
<dbReference type="InterPro" id="IPR009060">
    <property type="entry name" value="UBA-like_sf"/>
</dbReference>